<dbReference type="KEGG" id="cber:B5D82_05945"/>
<organism evidence="7 8">
    <name type="scientific">Cognaticolwellia beringensis</name>
    <dbReference type="NCBI Taxonomy" id="1967665"/>
    <lineage>
        <taxon>Bacteria</taxon>
        <taxon>Pseudomonadati</taxon>
        <taxon>Pseudomonadota</taxon>
        <taxon>Gammaproteobacteria</taxon>
        <taxon>Alteromonadales</taxon>
        <taxon>Colwelliaceae</taxon>
        <taxon>Cognaticolwellia</taxon>
    </lineage>
</organism>
<dbReference type="Pfam" id="PF21365">
    <property type="entry name" value="Glyco_hydro_31_3rd"/>
    <property type="match status" value="1"/>
</dbReference>
<reference evidence="7 8" key="1">
    <citation type="submission" date="2017-08" db="EMBL/GenBank/DDBJ databases">
        <title>Complete genome of Colwellia sp. NB097-1, a psychrophile bacterium ioslated from Bering Sea.</title>
        <authorList>
            <person name="Chen X."/>
        </authorList>
    </citation>
    <scope>NUCLEOTIDE SEQUENCE [LARGE SCALE GENOMIC DNA]</scope>
    <source>
        <strain evidence="7 8">NB097-1</strain>
    </source>
</reference>
<accession>A0A222GDF2</accession>
<dbReference type="Gene3D" id="2.60.40.1760">
    <property type="entry name" value="glycosyl hydrolase (family 31)"/>
    <property type="match status" value="1"/>
</dbReference>
<dbReference type="PANTHER" id="PTHR43863:SF2">
    <property type="entry name" value="MALTASE-GLUCOAMYLASE"/>
    <property type="match status" value="1"/>
</dbReference>
<evidence type="ECO:0000259" key="5">
    <source>
        <dbReference type="Pfam" id="PF17137"/>
    </source>
</evidence>
<evidence type="ECO:0000259" key="3">
    <source>
        <dbReference type="Pfam" id="PF01055"/>
    </source>
</evidence>
<dbReference type="AlphaFoldDB" id="A0A222GDF2"/>
<dbReference type="EMBL" id="CP020465">
    <property type="protein sequence ID" value="ASP49909.1"/>
    <property type="molecule type" value="Genomic_DNA"/>
</dbReference>
<proteinExistence type="inferred from homology"/>
<evidence type="ECO:0000259" key="6">
    <source>
        <dbReference type="Pfam" id="PF21365"/>
    </source>
</evidence>
<evidence type="ECO:0000313" key="7">
    <source>
        <dbReference type="EMBL" id="ASP49909.1"/>
    </source>
</evidence>
<dbReference type="InterPro" id="IPR013780">
    <property type="entry name" value="Glyco_hydro_b"/>
</dbReference>
<dbReference type="SUPFAM" id="SSF51011">
    <property type="entry name" value="Glycosyl hydrolase domain"/>
    <property type="match status" value="1"/>
</dbReference>
<name>A0A222GDF2_9GAMM</name>
<dbReference type="SUPFAM" id="SSF51445">
    <property type="entry name" value="(Trans)glycosidases"/>
    <property type="match status" value="1"/>
</dbReference>
<dbReference type="Pfam" id="PF13802">
    <property type="entry name" value="Gal_mutarotas_2"/>
    <property type="match status" value="1"/>
</dbReference>
<dbReference type="GO" id="GO:0030246">
    <property type="term" value="F:carbohydrate binding"/>
    <property type="evidence" value="ECO:0007669"/>
    <property type="project" value="InterPro"/>
</dbReference>
<dbReference type="Pfam" id="PF01055">
    <property type="entry name" value="Glyco_hydro_31_2nd"/>
    <property type="match status" value="1"/>
</dbReference>
<sequence length="849" mass="95643">MISTVIYLITLILISISWQGFTRDYIAYQLSGSTLEVTTSDGKVEINALNQSAFEVHYQPFGFKQLPSFAIDNASTLNKKDNRNLTVVDSAKALTLSSKTLVAIINKSPFSIRYTKPNGEYIAAEELGLFTQKPQAVMPKVTVKTDENTLAVDNEVIEVADLNAAPPIEFTLGFRFKLQPQEKILGGGQRVLGMDRRGHKMPLYNRAHYGYEAHSNQMYYGLSAIMSSNKYIIVFDNSANGELDIGHDEADILQFSAIGGRTSYLIIAGDSYPKLIENLVDVTGKQPLPPRWSLGNIASRFGYHSEQEARAVVQKYHDEDFPLDAIVFDLYWFGPDIKGHMGNLNWDKKAFPTPVDMIKDFKAKGVNTIMITEPFILTSSSQWQSAVENSALMKNAQGQPEKFDFYFGNTGLVDVFDENSQDWFWQYYQNLAEQGVAGWWGDLGEPEVHPANGLHNFAGGKITGDEVHNAYGHKWAEMVFKRLQKFQPETRPFILMRSGFIGSQRYGMVPWTGDVSRSWGGFKPQVELALQMSVLGLSYIHSDLGGFAGDGPIDKELYIRWLQYGVFQPVYRPHAQENAKPEPIFHDTETKDILREYVKLRYQLMPYIYSLSIENGLTGMPIMRPMFFEDETKLSLIDEKDNYFYGNALLVTPVTEQGARSVEVNLPTGVWFNFWNDKRYSGNQKVTIAAPLDQTPVLVRGGAFIPMVEAVQSTKDYNTKNLILHYYADASVKSSSAMMYNDDGKDPNSLANGDYETLTFNAEQQGNNLSFNLQQAGDFSGMPASRKLSVMIHNFESTPVKIKVNNKAIKLVANQQQFTDHAIAAWYDSHTKQLQIKAEWNKTVNITIN</sequence>
<feature type="domain" description="Glycoside hydrolase family 31 TIM barrel" evidence="3">
    <location>
        <begin position="287"/>
        <end position="611"/>
    </location>
</feature>
<dbReference type="Pfam" id="PF17137">
    <property type="entry name" value="DUF5110"/>
    <property type="match status" value="1"/>
</dbReference>
<dbReference type="GO" id="GO:0005975">
    <property type="term" value="P:carbohydrate metabolic process"/>
    <property type="evidence" value="ECO:0007669"/>
    <property type="project" value="InterPro"/>
</dbReference>
<dbReference type="CDD" id="cd14752">
    <property type="entry name" value="GH31_N"/>
    <property type="match status" value="1"/>
</dbReference>
<dbReference type="InterPro" id="IPR011013">
    <property type="entry name" value="Gal_mutarotase_sf_dom"/>
</dbReference>
<evidence type="ECO:0000256" key="1">
    <source>
        <dbReference type="ARBA" id="ARBA00007806"/>
    </source>
</evidence>
<feature type="domain" description="Glycoside hydrolase family 31 N-terminal" evidence="4">
    <location>
        <begin position="44"/>
        <end position="244"/>
    </location>
</feature>
<evidence type="ECO:0000256" key="2">
    <source>
        <dbReference type="RuleBase" id="RU361185"/>
    </source>
</evidence>
<evidence type="ECO:0000259" key="4">
    <source>
        <dbReference type="Pfam" id="PF13802"/>
    </source>
</evidence>
<protein>
    <submittedName>
        <fullName evidence="7">Glycosyl hydrolase</fullName>
    </submittedName>
</protein>
<keyword evidence="8" id="KW-1185">Reference proteome</keyword>
<keyword evidence="2 7" id="KW-0378">Hydrolase</keyword>
<dbReference type="Gene3D" id="3.20.20.80">
    <property type="entry name" value="Glycosidases"/>
    <property type="match status" value="1"/>
</dbReference>
<dbReference type="InterPro" id="IPR017853">
    <property type="entry name" value="GH"/>
</dbReference>
<keyword evidence="2" id="KW-0326">Glycosidase</keyword>
<dbReference type="SUPFAM" id="SSF74650">
    <property type="entry name" value="Galactose mutarotase-like"/>
    <property type="match status" value="1"/>
</dbReference>
<comment type="similarity">
    <text evidence="1 2">Belongs to the glycosyl hydrolase 31 family.</text>
</comment>
<feature type="domain" description="Glycosyl hydrolase family 31 C-terminal" evidence="6">
    <location>
        <begin position="619"/>
        <end position="705"/>
    </location>
</feature>
<dbReference type="Gene3D" id="2.60.40.1180">
    <property type="entry name" value="Golgi alpha-mannosidase II"/>
    <property type="match status" value="2"/>
</dbReference>
<gene>
    <name evidence="7" type="ORF">B5D82_05945</name>
</gene>
<dbReference type="InterPro" id="IPR051816">
    <property type="entry name" value="Glycosyl_Hydrolase_31"/>
</dbReference>
<dbReference type="PANTHER" id="PTHR43863">
    <property type="entry name" value="HYDROLASE, PUTATIVE (AFU_ORTHOLOGUE AFUA_1G03140)-RELATED"/>
    <property type="match status" value="1"/>
</dbReference>
<dbReference type="Proteomes" id="UP000202259">
    <property type="component" value="Chromosome"/>
</dbReference>
<feature type="domain" description="DUF5110" evidence="5">
    <location>
        <begin position="721"/>
        <end position="794"/>
    </location>
</feature>
<dbReference type="GO" id="GO:0004553">
    <property type="term" value="F:hydrolase activity, hydrolyzing O-glycosyl compounds"/>
    <property type="evidence" value="ECO:0007669"/>
    <property type="project" value="InterPro"/>
</dbReference>
<dbReference type="InterPro" id="IPR048395">
    <property type="entry name" value="Glyco_hydro_31_C"/>
</dbReference>
<dbReference type="InterPro" id="IPR025887">
    <property type="entry name" value="Glyco_hydro_31_N_dom"/>
</dbReference>
<dbReference type="InterPro" id="IPR033403">
    <property type="entry name" value="DUF5110"/>
</dbReference>
<evidence type="ECO:0000313" key="8">
    <source>
        <dbReference type="Proteomes" id="UP000202259"/>
    </source>
</evidence>
<dbReference type="InterPro" id="IPR000322">
    <property type="entry name" value="Glyco_hydro_31_TIM"/>
</dbReference>